<organism evidence="2 3">
    <name type="scientific">candidate division TA06 bacterium</name>
    <dbReference type="NCBI Taxonomy" id="2250710"/>
    <lineage>
        <taxon>Bacteria</taxon>
        <taxon>Bacteria division TA06</taxon>
    </lineage>
</organism>
<dbReference type="EMBL" id="SOJN01000080">
    <property type="protein sequence ID" value="TET45582.1"/>
    <property type="molecule type" value="Genomic_DNA"/>
</dbReference>
<evidence type="ECO:0008006" key="4">
    <source>
        <dbReference type="Google" id="ProtNLM"/>
    </source>
</evidence>
<reference evidence="2 3" key="1">
    <citation type="submission" date="2019-03" db="EMBL/GenBank/DDBJ databases">
        <title>Metabolic potential of uncultured bacteria and archaea associated with petroleum seepage in deep-sea sediments.</title>
        <authorList>
            <person name="Dong X."/>
            <person name="Hubert C."/>
        </authorList>
    </citation>
    <scope>NUCLEOTIDE SEQUENCE [LARGE SCALE GENOMIC DNA]</scope>
    <source>
        <strain evidence="2">E44_bin18</strain>
    </source>
</reference>
<dbReference type="Pfam" id="PF07963">
    <property type="entry name" value="N_methyl"/>
    <property type="match status" value="1"/>
</dbReference>
<evidence type="ECO:0000313" key="2">
    <source>
        <dbReference type="EMBL" id="TET45582.1"/>
    </source>
</evidence>
<dbReference type="AlphaFoldDB" id="A0A523USQ6"/>
<name>A0A523USQ6_UNCT6</name>
<proteinExistence type="predicted"/>
<gene>
    <name evidence="2" type="ORF">E3J62_07430</name>
</gene>
<protein>
    <recommendedName>
        <fullName evidence="4">Prepilin-type N-terminal cleavage/methylation domain-containing protein</fullName>
    </recommendedName>
</protein>
<evidence type="ECO:0000313" key="3">
    <source>
        <dbReference type="Proteomes" id="UP000315525"/>
    </source>
</evidence>
<keyword evidence="1" id="KW-1133">Transmembrane helix</keyword>
<dbReference type="InterPro" id="IPR012902">
    <property type="entry name" value="N_methyl_site"/>
</dbReference>
<dbReference type="Proteomes" id="UP000315525">
    <property type="component" value="Unassembled WGS sequence"/>
</dbReference>
<keyword evidence="1" id="KW-0472">Membrane</keyword>
<feature type="transmembrane region" description="Helical" evidence="1">
    <location>
        <begin position="12"/>
        <end position="33"/>
    </location>
</feature>
<comment type="caution">
    <text evidence="2">The sequence shown here is derived from an EMBL/GenBank/DDBJ whole genome shotgun (WGS) entry which is preliminary data.</text>
</comment>
<sequence>MNHHKEKGFTVVELLVAMTTMSVVVTAAFAFLFSEIDAQRFGVQLAHAQQKTSLAMQRLTSDLRMAGHGCSSGDPVFDVAGCQEVCFWAAPYSDSLPRLVRYFLRQKSPQHREKLLIRCTGRDTLGQVVSSHVIGFALDYLDADGVSLLRGPSGGPAVSPNLHLDDINLNGTKDIFDIRRISIVIRTRTEKPRNGVFGTCELKSEVAPRNLPIVASRGNICSD</sequence>
<accession>A0A523USQ6</accession>
<keyword evidence="1" id="KW-0812">Transmembrane</keyword>
<evidence type="ECO:0000256" key="1">
    <source>
        <dbReference type="SAM" id="Phobius"/>
    </source>
</evidence>